<comment type="caution">
    <text evidence="1">The sequence shown here is derived from an EMBL/GenBank/DDBJ whole genome shotgun (WGS) entry which is preliminary data.</text>
</comment>
<feature type="non-terminal residue" evidence="1">
    <location>
        <position position="1"/>
    </location>
</feature>
<gene>
    <name evidence="1" type="ORF">EGW08_005029</name>
</gene>
<keyword evidence="2" id="KW-1185">Reference proteome</keyword>
<name>A0A3S1BMJ2_ELYCH</name>
<dbReference type="EMBL" id="RQTK01000117">
    <property type="protein sequence ID" value="RUS87189.1"/>
    <property type="molecule type" value="Genomic_DNA"/>
</dbReference>
<protein>
    <submittedName>
        <fullName evidence="1">Uncharacterized protein</fullName>
    </submittedName>
</protein>
<reference evidence="1 2" key="1">
    <citation type="submission" date="2019-01" db="EMBL/GenBank/DDBJ databases">
        <title>A draft genome assembly of the solar-powered sea slug Elysia chlorotica.</title>
        <authorList>
            <person name="Cai H."/>
            <person name="Li Q."/>
            <person name="Fang X."/>
            <person name="Li J."/>
            <person name="Curtis N.E."/>
            <person name="Altenburger A."/>
            <person name="Shibata T."/>
            <person name="Feng M."/>
            <person name="Maeda T."/>
            <person name="Schwartz J.A."/>
            <person name="Shigenobu S."/>
            <person name="Lundholm N."/>
            <person name="Nishiyama T."/>
            <person name="Yang H."/>
            <person name="Hasebe M."/>
            <person name="Li S."/>
            <person name="Pierce S.K."/>
            <person name="Wang J."/>
        </authorList>
    </citation>
    <scope>NUCLEOTIDE SEQUENCE [LARGE SCALE GENOMIC DNA]</scope>
    <source>
        <strain evidence="1">EC2010</strain>
        <tissue evidence="1">Whole organism of an adult</tissue>
    </source>
</reference>
<evidence type="ECO:0000313" key="1">
    <source>
        <dbReference type="EMBL" id="RUS87189.1"/>
    </source>
</evidence>
<accession>A0A3S1BMJ2</accession>
<evidence type="ECO:0000313" key="2">
    <source>
        <dbReference type="Proteomes" id="UP000271974"/>
    </source>
</evidence>
<proteinExistence type="predicted"/>
<sequence length="143" mass="15995">LYCVLTPCGESHDADGELSYLQRHDGKVGGACVVGWDLQTNQLRHFSWFPGANVFVSLSPSPSLSLLPHYPESPGQIVVYCRPRFHLLQPDHAVGEINLHEEVPEGCHMEGRSHTKPRLLGHAHCLHSPGRDGVWQDKVYVHF</sequence>
<feature type="non-terminal residue" evidence="1">
    <location>
        <position position="143"/>
    </location>
</feature>
<dbReference type="Proteomes" id="UP000271974">
    <property type="component" value="Unassembled WGS sequence"/>
</dbReference>
<dbReference type="AlphaFoldDB" id="A0A3S1BMJ2"/>
<organism evidence="1 2">
    <name type="scientific">Elysia chlorotica</name>
    <name type="common">Eastern emerald elysia</name>
    <name type="synonym">Sea slug</name>
    <dbReference type="NCBI Taxonomy" id="188477"/>
    <lineage>
        <taxon>Eukaryota</taxon>
        <taxon>Metazoa</taxon>
        <taxon>Spiralia</taxon>
        <taxon>Lophotrochozoa</taxon>
        <taxon>Mollusca</taxon>
        <taxon>Gastropoda</taxon>
        <taxon>Heterobranchia</taxon>
        <taxon>Euthyneura</taxon>
        <taxon>Panpulmonata</taxon>
        <taxon>Sacoglossa</taxon>
        <taxon>Placobranchoidea</taxon>
        <taxon>Plakobranchidae</taxon>
        <taxon>Elysia</taxon>
    </lineage>
</organism>